<comment type="caution">
    <text evidence="1">The sequence shown here is derived from an EMBL/GenBank/DDBJ whole genome shotgun (WGS) entry which is preliminary data.</text>
</comment>
<feature type="non-terminal residue" evidence="1">
    <location>
        <position position="1"/>
    </location>
</feature>
<sequence length="32" mass="3652">VLWEALRKMGLRPGYDWPLRLLPSVLSSGQRG</sequence>
<evidence type="ECO:0000313" key="1">
    <source>
        <dbReference type="EMBL" id="PNJ15054.1"/>
    </source>
</evidence>
<proteinExistence type="predicted"/>
<protein>
    <submittedName>
        <fullName evidence="1">MAGED4B isoform 11</fullName>
    </submittedName>
</protein>
<dbReference type="EMBL" id="NDHI03003620">
    <property type="protein sequence ID" value="PNJ15054.1"/>
    <property type="molecule type" value="Genomic_DNA"/>
</dbReference>
<dbReference type="AlphaFoldDB" id="A0A2J8S2M9"/>
<gene>
    <name evidence="1" type="ORF">CR201_G0046855</name>
</gene>
<organism evidence="1">
    <name type="scientific">Pongo abelii</name>
    <name type="common">Sumatran orangutan</name>
    <name type="synonym">Pongo pygmaeus abelii</name>
    <dbReference type="NCBI Taxonomy" id="9601"/>
    <lineage>
        <taxon>Eukaryota</taxon>
        <taxon>Metazoa</taxon>
        <taxon>Chordata</taxon>
        <taxon>Craniata</taxon>
        <taxon>Vertebrata</taxon>
        <taxon>Euteleostomi</taxon>
        <taxon>Mammalia</taxon>
        <taxon>Eutheria</taxon>
        <taxon>Euarchontoglires</taxon>
        <taxon>Primates</taxon>
        <taxon>Haplorrhini</taxon>
        <taxon>Catarrhini</taxon>
        <taxon>Hominidae</taxon>
        <taxon>Pongo</taxon>
    </lineage>
</organism>
<reference evidence="1" key="1">
    <citation type="submission" date="2017-12" db="EMBL/GenBank/DDBJ databases">
        <title>High-resolution comparative analysis of great ape genomes.</title>
        <authorList>
            <person name="Pollen A."/>
            <person name="Hastie A."/>
            <person name="Hormozdiari F."/>
            <person name="Dougherty M."/>
            <person name="Liu R."/>
            <person name="Chaisson M."/>
            <person name="Hoppe E."/>
            <person name="Hill C."/>
            <person name="Pang A."/>
            <person name="Hillier L."/>
            <person name="Baker C."/>
            <person name="Armstrong J."/>
            <person name="Shendure J."/>
            <person name="Paten B."/>
            <person name="Wilson R."/>
            <person name="Chao H."/>
            <person name="Schneider V."/>
            <person name="Ventura M."/>
            <person name="Kronenberg Z."/>
            <person name="Murali S."/>
            <person name="Gordon D."/>
            <person name="Cantsilieris S."/>
            <person name="Munson K."/>
            <person name="Nelson B."/>
            <person name="Raja A."/>
            <person name="Underwood J."/>
            <person name="Diekhans M."/>
            <person name="Fiddes I."/>
            <person name="Haussler D."/>
            <person name="Eichler E."/>
        </authorList>
    </citation>
    <scope>NUCLEOTIDE SEQUENCE [LARGE SCALE GENOMIC DNA]</scope>
    <source>
        <strain evidence="1">Susie</strain>
    </source>
</reference>
<name>A0A2J8S2M9_PONAB</name>
<accession>A0A2J8S2M9</accession>